<dbReference type="NCBIfam" id="TIGR00277">
    <property type="entry name" value="HDIG"/>
    <property type="match status" value="1"/>
</dbReference>
<dbReference type="Proteomes" id="UP000320176">
    <property type="component" value="Unassembled WGS sequence"/>
</dbReference>
<dbReference type="InterPro" id="IPR006675">
    <property type="entry name" value="HDIG_dom"/>
</dbReference>
<protein>
    <submittedName>
        <fullName evidence="4">Cyclic di-GMP phosphodiesterase response regulator RpfG</fullName>
        <ecNumber evidence="4">3.1.4.52</ecNumber>
    </submittedName>
</protein>
<keyword evidence="5" id="KW-1185">Reference proteome</keyword>
<dbReference type="EMBL" id="SJPN01000001">
    <property type="protein sequence ID" value="TWU07632.1"/>
    <property type="molecule type" value="Genomic_DNA"/>
</dbReference>
<feature type="region of interest" description="Disordered" evidence="1">
    <location>
        <begin position="1"/>
        <end position="43"/>
    </location>
</feature>
<dbReference type="InterPro" id="IPR003607">
    <property type="entry name" value="HD/PDEase_dom"/>
</dbReference>
<feature type="compositionally biased region" description="Polar residues" evidence="1">
    <location>
        <begin position="1"/>
        <end position="20"/>
    </location>
</feature>
<comment type="caution">
    <text evidence="4">The sequence shown here is derived from an EMBL/GenBank/DDBJ whole genome shotgun (WGS) entry which is preliminary data.</text>
</comment>
<dbReference type="PROSITE" id="PS51832">
    <property type="entry name" value="HD_GYP"/>
    <property type="match status" value="1"/>
</dbReference>
<dbReference type="InterPro" id="IPR037522">
    <property type="entry name" value="HD_GYP_dom"/>
</dbReference>
<evidence type="ECO:0000259" key="2">
    <source>
        <dbReference type="PROSITE" id="PS51831"/>
    </source>
</evidence>
<dbReference type="SUPFAM" id="SSF109604">
    <property type="entry name" value="HD-domain/PDEase-like"/>
    <property type="match status" value="1"/>
</dbReference>
<dbReference type="RefSeq" id="WP_146517828.1">
    <property type="nucleotide sequence ID" value="NZ_CP151726.1"/>
</dbReference>
<dbReference type="AlphaFoldDB" id="A0A5C6B7Q2"/>
<reference evidence="4 5" key="1">
    <citation type="submission" date="2019-02" db="EMBL/GenBank/DDBJ databases">
        <title>Deep-cultivation of Planctomycetes and their phenomic and genomic characterization uncovers novel biology.</title>
        <authorList>
            <person name="Wiegand S."/>
            <person name="Jogler M."/>
            <person name="Boedeker C."/>
            <person name="Pinto D."/>
            <person name="Vollmers J."/>
            <person name="Rivas-Marin E."/>
            <person name="Kohn T."/>
            <person name="Peeters S.H."/>
            <person name="Heuer A."/>
            <person name="Rast P."/>
            <person name="Oberbeckmann S."/>
            <person name="Bunk B."/>
            <person name="Jeske O."/>
            <person name="Meyerdierks A."/>
            <person name="Storesund J.E."/>
            <person name="Kallscheuer N."/>
            <person name="Luecker S."/>
            <person name="Lage O.M."/>
            <person name="Pohl T."/>
            <person name="Merkel B.J."/>
            <person name="Hornburger P."/>
            <person name="Mueller R.-W."/>
            <person name="Bruemmer F."/>
            <person name="Labrenz M."/>
            <person name="Spormann A.M."/>
            <person name="Op Den Camp H."/>
            <person name="Overmann J."/>
            <person name="Amann R."/>
            <person name="Jetten M.S.M."/>
            <person name="Mascher T."/>
            <person name="Medema M.H."/>
            <person name="Devos D.P."/>
            <person name="Kaster A.-K."/>
            <person name="Ovreas L."/>
            <person name="Rohde M."/>
            <person name="Galperin M.Y."/>
            <person name="Jogler C."/>
        </authorList>
    </citation>
    <scope>NUCLEOTIDE SEQUENCE [LARGE SCALE GENOMIC DNA]</scope>
    <source>
        <strain evidence="4 5">Pla52n</strain>
    </source>
</reference>
<dbReference type="OrthoDB" id="9804747at2"/>
<accession>A0A5C6B7Q2</accession>
<keyword evidence="4" id="KW-0378">Hydrolase</keyword>
<evidence type="ECO:0000313" key="4">
    <source>
        <dbReference type="EMBL" id="TWU07632.1"/>
    </source>
</evidence>
<dbReference type="CDD" id="cd00077">
    <property type="entry name" value="HDc"/>
    <property type="match status" value="1"/>
</dbReference>
<dbReference type="GO" id="GO:0071111">
    <property type="term" value="F:cyclic-guanylate-specific phosphodiesterase activity"/>
    <property type="evidence" value="ECO:0007669"/>
    <property type="project" value="UniProtKB-EC"/>
</dbReference>
<evidence type="ECO:0000256" key="1">
    <source>
        <dbReference type="SAM" id="MobiDB-lite"/>
    </source>
</evidence>
<dbReference type="Gene3D" id="1.10.3210.10">
    <property type="entry name" value="Hypothetical protein af1432"/>
    <property type="match status" value="1"/>
</dbReference>
<dbReference type="PANTHER" id="PTHR43155:SF2">
    <property type="entry name" value="CYCLIC DI-GMP PHOSPHODIESTERASE PA4108"/>
    <property type="match status" value="1"/>
</dbReference>
<dbReference type="EC" id="3.1.4.52" evidence="4"/>
<sequence length="429" mass="47018">MITTSSTTDHAGRNSLQNLDSAVPLGPPEFGTQVAGHPDEKNNCPAPSLQEEVDWLSDALASRFEELSLIHGLTQRLTQTLTAVEQSSQIIRSLLQELAPCIDSQSLALHLTADDAIGRDEVFDLVGESVSKEWMLQLATIANKHSVSMAGEQQSVAIVNQLLLNDGRSIRVGVVPIRRRDDQLGQMIAIRSIDRDEFGTIEADMMQSTSMMLAVHLINQRQYLQLERMFQGTIQSLVSALDAKDKYTSGHSDRVSLLAVELAKGLGYTETQLANIRMGGILHDIGKIGVQDSVLQKPGRLTDEEFDQIKQHPALGYDILKGIQQFHQILPAVRHHHESWDGSGYPDGLAGLDIPRDAQIMAVADAFDAMTSDRPYRSGMPLEKVREIFLAGRGVQWAADVVDVLLSSPSLFSVDFSRDADPPVGNPTV</sequence>
<name>A0A5C6B7Q2_9BACT</name>
<evidence type="ECO:0000259" key="3">
    <source>
        <dbReference type="PROSITE" id="PS51832"/>
    </source>
</evidence>
<proteinExistence type="predicted"/>
<dbReference type="PANTHER" id="PTHR43155">
    <property type="entry name" value="CYCLIC DI-GMP PHOSPHODIESTERASE PA4108-RELATED"/>
    <property type="match status" value="1"/>
</dbReference>
<dbReference type="PROSITE" id="PS51831">
    <property type="entry name" value="HD"/>
    <property type="match status" value="1"/>
</dbReference>
<organism evidence="4 5">
    <name type="scientific">Stieleria varia</name>
    <dbReference type="NCBI Taxonomy" id="2528005"/>
    <lineage>
        <taxon>Bacteria</taxon>
        <taxon>Pseudomonadati</taxon>
        <taxon>Planctomycetota</taxon>
        <taxon>Planctomycetia</taxon>
        <taxon>Pirellulales</taxon>
        <taxon>Pirellulaceae</taxon>
        <taxon>Stieleria</taxon>
    </lineage>
</organism>
<feature type="domain" description="HD-GYP" evidence="3">
    <location>
        <begin position="226"/>
        <end position="421"/>
    </location>
</feature>
<dbReference type="Pfam" id="PF13487">
    <property type="entry name" value="HD_5"/>
    <property type="match status" value="1"/>
</dbReference>
<gene>
    <name evidence="4" type="primary">rpfG_1</name>
    <name evidence="4" type="ORF">Pla52n_02050</name>
</gene>
<evidence type="ECO:0000313" key="5">
    <source>
        <dbReference type="Proteomes" id="UP000320176"/>
    </source>
</evidence>
<dbReference type="SMART" id="SM00471">
    <property type="entry name" value="HDc"/>
    <property type="match status" value="1"/>
</dbReference>
<feature type="domain" description="HD" evidence="2">
    <location>
        <begin position="248"/>
        <end position="370"/>
    </location>
</feature>
<dbReference type="InterPro" id="IPR006674">
    <property type="entry name" value="HD_domain"/>
</dbReference>